<dbReference type="InterPro" id="IPR003691">
    <property type="entry name" value="FluC"/>
</dbReference>
<keyword evidence="10" id="KW-0813">Transport</keyword>
<keyword evidence="5 10" id="KW-0472">Membrane</keyword>
<keyword evidence="4 10" id="KW-1133">Transmembrane helix</keyword>
<dbReference type="Pfam" id="PF02537">
    <property type="entry name" value="CRCB"/>
    <property type="match status" value="1"/>
</dbReference>
<feature type="transmembrane region" description="Helical" evidence="10">
    <location>
        <begin position="59"/>
        <end position="79"/>
    </location>
</feature>
<accession>A0ABN2WF12</accession>
<comment type="catalytic activity">
    <reaction evidence="8">
        <text>fluoride(in) = fluoride(out)</text>
        <dbReference type="Rhea" id="RHEA:76159"/>
        <dbReference type="ChEBI" id="CHEBI:17051"/>
    </reaction>
    <physiologicalReaction direction="left-to-right" evidence="8">
        <dbReference type="Rhea" id="RHEA:76160"/>
    </physiologicalReaction>
</comment>
<feature type="transmembrane region" description="Helical" evidence="10">
    <location>
        <begin position="32"/>
        <end position="52"/>
    </location>
</feature>
<dbReference type="Proteomes" id="UP001500984">
    <property type="component" value="Unassembled WGS sequence"/>
</dbReference>
<evidence type="ECO:0000256" key="6">
    <source>
        <dbReference type="ARBA" id="ARBA00023303"/>
    </source>
</evidence>
<feature type="binding site" evidence="10">
    <location>
        <position position="69"/>
    </location>
    <ligand>
        <name>Na(+)</name>
        <dbReference type="ChEBI" id="CHEBI:29101"/>
        <note>structural</note>
    </ligand>
</feature>
<comment type="caution">
    <text evidence="11">The sequence shown here is derived from an EMBL/GenBank/DDBJ whole genome shotgun (WGS) entry which is preliminary data.</text>
</comment>
<keyword evidence="12" id="KW-1185">Reference proteome</keyword>
<evidence type="ECO:0000256" key="7">
    <source>
        <dbReference type="ARBA" id="ARBA00035120"/>
    </source>
</evidence>
<dbReference type="HAMAP" id="MF_00454">
    <property type="entry name" value="FluC"/>
    <property type="match status" value="1"/>
</dbReference>
<keyword evidence="10" id="KW-0479">Metal-binding</keyword>
<evidence type="ECO:0000256" key="2">
    <source>
        <dbReference type="ARBA" id="ARBA00022475"/>
    </source>
</evidence>
<comment type="activity regulation">
    <text evidence="10">Na(+) is not transported, but it plays an essential structural role and its presence is essential for fluoride channel function.</text>
</comment>
<evidence type="ECO:0000256" key="3">
    <source>
        <dbReference type="ARBA" id="ARBA00022692"/>
    </source>
</evidence>
<gene>
    <name evidence="10" type="primary">fluC</name>
    <name evidence="10" type="synonym">crcB</name>
    <name evidence="11" type="ORF">GCM10009823_07140</name>
</gene>
<organism evidence="11 12">
    <name type="scientific">Brevibacterium salitolerans</name>
    <dbReference type="NCBI Taxonomy" id="1403566"/>
    <lineage>
        <taxon>Bacteria</taxon>
        <taxon>Bacillati</taxon>
        <taxon>Actinomycetota</taxon>
        <taxon>Actinomycetes</taxon>
        <taxon>Micrococcales</taxon>
        <taxon>Brevibacteriaceae</taxon>
        <taxon>Brevibacterium</taxon>
    </lineage>
</organism>
<evidence type="ECO:0000313" key="12">
    <source>
        <dbReference type="Proteomes" id="UP001500984"/>
    </source>
</evidence>
<evidence type="ECO:0000256" key="4">
    <source>
        <dbReference type="ARBA" id="ARBA00022989"/>
    </source>
</evidence>
<feature type="binding site" evidence="10">
    <location>
        <position position="66"/>
    </location>
    <ligand>
        <name>Na(+)</name>
        <dbReference type="ChEBI" id="CHEBI:29101"/>
        <note>structural</note>
    </ligand>
</feature>
<feature type="transmembrane region" description="Helical" evidence="10">
    <location>
        <begin position="91"/>
        <end position="115"/>
    </location>
</feature>
<evidence type="ECO:0000256" key="1">
    <source>
        <dbReference type="ARBA" id="ARBA00004651"/>
    </source>
</evidence>
<sequence>MIWAGLALAGAAGAVARWLLDQGISALAGRLLPWGVLGVNVLGCLLLGIVTGLGQDMQLLSTGFLGAFTTFSTVCVDVVRMLGESHRLRAAGYAALTLVLGVLALCLGVLCGGALTMR</sequence>
<evidence type="ECO:0000256" key="9">
    <source>
        <dbReference type="ARBA" id="ARBA00049940"/>
    </source>
</evidence>
<name>A0ABN2WF12_9MICO</name>
<keyword evidence="10" id="KW-0406">Ion transport</keyword>
<keyword evidence="6 10" id="KW-0407">Ion channel</keyword>
<proteinExistence type="inferred from homology"/>
<keyword evidence="2 10" id="KW-1003">Cell membrane</keyword>
<evidence type="ECO:0000256" key="8">
    <source>
        <dbReference type="ARBA" id="ARBA00035585"/>
    </source>
</evidence>
<reference evidence="11 12" key="1">
    <citation type="journal article" date="2019" name="Int. J. Syst. Evol. Microbiol.">
        <title>The Global Catalogue of Microorganisms (GCM) 10K type strain sequencing project: providing services to taxonomists for standard genome sequencing and annotation.</title>
        <authorList>
            <consortium name="The Broad Institute Genomics Platform"/>
            <consortium name="The Broad Institute Genome Sequencing Center for Infectious Disease"/>
            <person name="Wu L."/>
            <person name="Ma J."/>
        </authorList>
    </citation>
    <scope>NUCLEOTIDE SEQUENCE [LARGE SCALE GENOMIC DNA]</scope>
    <source>
        <strain evidence="11 12">JCM 15900</strain>
    </source>
</reference>
<dbReference type="PANTHER" id="PTHR28259">
    <property type="entry name" value="FLUORIDE EXPORT PROTEIN 1-RELATED"/>
    <property type="match status" value="1"/>
</dbReference>
<keyword evidence="10" id="KW-0915">Sodium</keyword>
<evidence type="ECO:0000256" key="10">
    <source>
        <dbReference type="HAMAP-Rule" id="MF_00454"/>
    </source>
</evidence>
<evidence type="ECO:0000256" key="5">
    <source>
        <dbReference type="ARBA" id="ARBA00023136"/>
    </source>
</evidence>
<dbReference type="EMBL" id="BAAAPZ010000002">
    <property type="protein sequence ID" value="GAA2090585.1"/>
    <property type="molecule type" value="Genomic_DNA"/>
</dbReference>
<comment type="function">
    <text evidence="9 10">Fluoride-specific ion channel. Important for reducing fluoride concentration in the cell, thus reducing its toxicity.</text>
</comment>
<comment type="subcellular location">
    <subcellularLocation>
        <location evidence="1 10">Cell membrane</location>
        <topology evidence="1 10">Multi-pass membrane protein</topology>
    </subcellularLocation>
</comment>
<evidence type="ECO:0000313" key="11">
    <source>
        <dbReference type="EMBL" id="GAA2090585.1"/>
    </source>
</evidence>
<dbReference type="RefSeq" id="WP_291794692.1">
    <property type="nucleotide sequence ID" value="NZ_BAAAPZ010000002.1"/>
</dbReference>
<dbReference type="PANTHER" id="PTHR28259:SF1">
    <property type="entry name" value="FLUORIDE EXPORT PROTEIN 1-RELATED"/>
    <property type="match status" value="1"/>
</dbReference>
<protein>
    <recommendedName>
        <fullName evidence="10">Fluoride-specific ion channel FluC</fullName>
    </recommendedName>
</protein>
<keyword evidence="3 10" id="KW-0812">Transmembrane</keyword>
<comment type="similarity">
    <text evidence="7 10">Belongs to the fluoride channel Fluc/FEX (TC 1.A.43) family.</text>
</comment>